<gene>
    <name evidence="1" type="ORF">S06H3_06325</name>
</gene>
<reference evidence="1" key="1">
    <citation type="journal article" date="2014" name="Front. Microbiol.">
        <title>High frequency of phylogenetically diverse reductive dehalogenase-homologous genes in deep subseafloor sedimentary metagenomes.</title>
        <authorList>
            <person name="Kawai M."/>
            <person name="Futagami T."/>
            <person name="Toyoda A."/>
            <person name="Takaki Y."/>
            <person name="Nishi S."/>
            <person name="Hori S."/>
            <person name="Arai W."/>
            <person name="Tsubouchi T."/>
            <person name="Morono Y."/>
            <person name="Uchiyama I."/>
            <person name="Ito T."/>
            <person name="Fujiyama A."/>
            <person name="Inagaki F."/>
            <person name="Takami H."/>
        </authorList>
    </citation>
    <scope>NUCLEOTIDE SEQUENCE</scope>
    <source>
        <strain evidence="1">Expedition CK06-06</strain>
    </source>
</reference>
<organism evidence="1">
    <name type="scientific">marine sediment metagenome</name>
    <dbReference type="NCBI Taxonomy" id="412755"/>
    <lineage>
        <taxon>unclassified sequences</taxon>
        <taxon>metagenomes</taxon>
        <taxon>ecological metagenomes</taxon>
    </lineage>
</organism>
<feature type="non-terminal residue" evidence="1">
    <location>
        <position position="295"/>
    </location>
</feature>
<dbReference type="AlphaFoldDB" id="X1KET3"/>
<accession>X1KET3</accession>
<comment type="caution">
    <text evidence="1">The sequence shown here is derived from an EMBL/GenBank/DDBJ whole genome shotgun (WGS) entry which is preliminary data.</text>
</comment>
<proteinExistence type="predicted"/>
<sequence length="295" mass="33647">MKEKLAIDSKVLNEVNKFLTKKSNPVIDEIIKIVDKYGGPKKINDLAQKNGKIEILMEKLRHKKPEYVDQLNWLIEQRDGKKFISMEEYKNKVNAPKDMIDEGYKVTLEISSLHYFPWLISQAKQSIERGELMPGRFIRVRFMKEQEEDGDLLATISAMKILGSTWVESLDTKGTDGSNIHLGGAETITGYFGGIGQPNDYVYKWIDEYLYYYTNYGVKEVLNINGGTILASYFLYKLGIDIEFKISVFMGNDNPLNVLWTLMTAKLFSREDGTTPLVGFNLSNSVNNETISFTG</sequence>
<name>X1KET3_9ZZZZ</name>
<dbReference type="EMBL" id="BARV01002450">
    <property type="protein sequence ID" value="GAH92145.1"/>
    <property type="molecule type" value="Genomic_DNA"/>
</dbReference>
<protein>
    <submittedName>
        <fullName evidence="1">Uncharacterized protein</fullName>
    </submittedName>
</protein>
<evidence type="ECO:0000313" key="1">
    <source>
        <dbReference type="EMBL" id="GAH92145.1"/>
    </source>
</evidence>